<keyword evidence="3 6" id="KW-1133">Transmembrane helix</keyword>
<dbReference type="PANTHER" id="PTHR13377:SF3">
    <property type="entry name" value="TRANSMEMBRANE PROTEIN 115"/>
    <property type="match status" value="1"/>
</dbReference>
<protein>
    <submittedName>
        <fullName evidence="7">Eukaryotic integral membrane protein-domain-containing protein</fullName>
    </submittedName>
</protein>
<dbReference type="Proteomes" id="UP000193685">
    <property type="component" value="Unassembled WGS sequence"/>
</dbReference>
<feature type="region of interest" description="Disordered" evidence="5">
    <location>
        <begin position="310"/>
        <end position="333"/>
    </location>
</feature>
<evidence type="ECO:0000256" key="4">
    <source>
        <dbReference type="ARBA" id="ARBA00023136"/>
    </source>
</evidence>
<dbReference type="InterPro" id="IPR013861">
    <property type="entry name" value="TMEM115/Pdh1/Rbl19"/>
</dbReference>
<dbReference type="Pfam" id="PF08551">
    <property type="entry name" value="DUF1751"/>
    <property type="match status" value="1"/>
</dbReference>
<organism evidence="7 8">
    <name type="scientific">Protomyces lactucae-debilis</name>
    <dbReference type="NCBI Taxonomy" id="2754530"/>
    <lineage>
        <taxon>Eukaryota</taxon>
        <taxon>Fungi</taxon>
        <taxon>Dikarya</taxon>
        <taxon>Ascomycota</taxon>
        <taxon>Taphrinomycotina</taxon>
        <taxon>Taphrinomycetes</taxon>
        <taxon>Taphrinales</taxon>
        <taxon>Protomycetaceae</taxon>
        <taxon>Protomyces</taxon>
    </lineage>
</organism>
<evidence type="ECO:0000256" key="2">
    <source>
        <dbReference type="ARBA" id="ARBA00022692"/>
    </source>
</evidence>
<dbReference type="EMBL" id="MCFI01000012">
    <property type="protein sequence ID" value="ORY80906.1"/>
    <property type="molecule type" value="Genomic_DNA"/>
</dbReference>
<feature type="transmembrane region" description="Helical" evidence="6">
    <location>
        <begin position="78"/>
        <end position="98"/>
    </location>
</feature>
<evidence type="ECO:0000256" key="3">
    <source>
        <dbReference type="ARBA" id="ARBA00022989"/>
    </source>
</evidence>
<dbReference type="SUPFAM" id="SSF144091">
    <property type="entry name" value="Rhomboid-like"/>
    <property type="match status" value="1"/>
</dbReference>
<sequence>MSSYMGIIDLKRIPIVTKAVCAATLALSLFSWLLRYRHWASTGDEETRTDAGIVKYVTLVPASSFYLPWTLITNQVVSSNLVTLVISFAVLLLGGRYLERAWSSRELAQFYLIVGLSTSISMYIGLVFLSGLTRDTAYIHYAIYGSSGLQAAILVAFKQLVPEHTVTLFKDRIKIRVRHIPAIYLLCTSILALLLGHFQTIPTAITGFFASWVYLRFYKPAPPDLAAHSVSLHGDASETFRLSGFFPDFAHGQIDYISDKVFDLLVSLGICIPFGDQEERNDYGHRTTPNVANRAEAERRRALALKALSTRSQAKQEAEMMLNEPGPESMPQL</sequence>
<dbReference type="STRING" id="56484.A0A1Y2FC52"/>
<keyword evidence="8" id="KW-1185">Reference proteome</keyword>
<accession>A0A1Y2FC52</accession>
<name>A0A1Y2FC52_PROLT</name>
<dbReference type="OrthoDB" id="73612at2759"/>
<feature type="transmembrane region" description="Helical" evidence="6">
    <location>
        <begin position="138"/>
        <end position="161"/>
    </location>
</feature>
<reference evidence="7 8" key="1">
    <citation type="submission" date="2016-07" db="EMBL/GenBank/DDBJ databases">
        <title>Pervasive Adenine N6-methylation of Active Genes in Fungi.</title>
        <authorList>
            <consortium name="DOE Joint Genome Institute"/>
            <person name="Mondo S.J."/>
            <person name="Dannebaum R.O."/>
            <person name="Kuo R.C."/>
            <person name="Labutti K."/>
            <person name="Haridas S."/>
            <person name="Kuo A."/>
            <person name="Salamov A."/>
            <person name="Ahrendt S.R."/>
            <person name="Lipzen A."/>
            <person name="Sullivan W."/>
            <person name="Andreopoulos W.B."/>
            <person name="Clum A."/>
            <person name="Lindquist E."/>
            <person name="Daum C."/>
            <person name="Ramamoorthy G.K."/>
            <person name="Gryganskyi A."/>
            <person name="Culley D."/>
            <person name="Magnuson J.K."/>
            <person name="James T.Y."/>
            <person name="O'Malley M.A."/>
            <person name="Stajich J.E."/>
            <person name="Spatafora J.W."/>
            <person name="Visel A."/>
            <person name="Grigoriev I.V."/>
        </authorList>
    </citation>
    <scope>NUCLEOTIDE SEQUENCE [LARGE SCALE GENOMIC DNA]</scope>
    <source>
        <strain evidence="7 8">12-1054</strain>
    </source>
</reference>
<evidence type="ECO:0000313" key="7">
    <source>
        <dbReference type="EMBL" id="ORY80906.1"/>
    </source>
</evidence>
<proteinExistence type="predicted"/>
<dbReference type="GO" id="GO:0016020">
    <property type="term" value="C:membrane"/>
    <property type="evidence" value="ECO:0007669"/>
    <property type="project" value="UniProtKB-SubCell"/>
</dbReference>
<evidence type="ECO:0000256" key="6">
    <source>
        <dbReference type="SAM" id="Phobius"/>
    </source>
</evidence>
<comment type="subcellular location">
    <subcellularLocation>
        <location evidence="1">Membrane</location>
        <topology evidence="1">Multi-pass membrane protein</topology>
    </subcellularLocation>
</comment>
<dbReference type="InterPro" id="IPR035952">
    <property type="entry name" value="Rhomboid-like_sf"/>
</dbReference>
<evidence type="ECO:0000256" key="1">
    <source>
        <dbReference type="ARBA" id="ARBA00004141"/>
    </source>
</evidence>
<feature type="transmembrane region" description="Helical" evidence="6">
    <location>
        <begin position="182"/>
        <end position="215"/>
    </location>
</feature>
<dbReference type="OMA" id="EIHFWEV"/>
<dbReference type="FunFam" id="1.20.1540.10:FF:000004">
    <property type="entry name" value="Transmembrane protein 115"/>
    <property type="match status" value="1"/>
</dbReference>
<dbReference type="GO" id="GO:0006890">
    <property type="term" value="P:retrograde vesicle-mediated transport, Golgi to endoplasmic reticulum"/>
    <property type="evidence" value="ECO:0007669"/>
    <property type="project" value="InterPro"/>
</dbReference>
<comment type="caution">
    <text evidence="7">The sequence shown here is derived from an EMBL/GenBank/DDBJ whole genome shotgun (WGS) entry which is preliminary data.</text>
</comment>
<dbReference type="SMART" id="SM01160">
    <property type="entry name" value="DUF1751"/>
    <property type="match status" value="1"/>
</dbReference>
<keyword evidence="2 6" id="KW-0812">Transmembrane</keyword>
<evidence type="ECO:0000256" key="5">
    <source>
        <dbReference type="SAM" id="MobiDB-lite"/>
    </source>
</evidence>
<feature type="transmembrane region" description="Helical" evidence="6">
    <location>
        <begin position="110"/>
        <end position="132"/>
    </location>
</feature>
<dbReference type="PANTHER" id="PTHR13377">
    <property type="entry name" value="PLACENTAL PROTEIN 6"/>
    <property type="match status" value="1"/>
</dbReference>
<dbReference type="GeneID" id="63786147"/>
<dbReference type="RefSeq" id="XP_040724551.1">
    <property type="nucleotide sequence ID" value="XM_040869548.1"/>
</dbReference>
<dbReference type="AlphaFoldDB" id="A0A1Y2FC52"/>
<feature type="transmembrane region" description="Helical" evidence="6">
    <location>
        <begin position="12"/>
        <end position="33"/>
    </location>
</feature>
<keyword evidence="4 6" id="KW-0472">Membrane</keyword>
<evidence type="ECO:0000313" key="8">
    <source>
        <dbReference type="Proteomes" id="UP000193685"/>
    </source>
</evidence>
<gene>
    <name evidence="7" type="ORF">BCR37DRAFT_380778</name>
</gene>
<dbReference type="GO" id="GO:0005794">
    <property type="term" value="C:Golgi apparatus"/>
    <property type="evidence" value="ECO:0007669"/>
    <property type="project" value="TreeGrafter"/>
</dbReference>
<dbReference type="Gene3D" id="1.20.1540.10">
    <property type="entry name" value="Rhomboid-like"/>
    <property type="match status" value="1"/>
</dbReference>